<proteinExistence type="predicted"/>
<evidence type="ECO:0000259" key="3">
    <source>
        <dbReference type="Pfam" id="PF16313"/>
    </source>
</evidence>
<dbReference type="PROSITE" id="PS51257">
    <property type="entry name" value="PROKAR_LIPOPROTEIN"/>
    <property type="match status" value="1"/>
</dbReference>
<feature type="domain" description="EcxA zinc-binding" evidence="3">
    <location>
        <begin position="759"/>
        <end position="791"/>
    </location>
</feature>
<feature type="signal peptide" evidence="2">
    <location>
        <begin position="1"/>
        <end position="25"/>
    </location>
</feature>
<sequence length="1430" mass="157511">MRTWLARTGLILLSAAACIGSGACAEERAPIDKVQPNALPKSFFVGENLADGKDDPEFRTKSYVVGSSVSQSDYAIGEFSVVDRIRWEITEDMLLGRRAYQESPGADNRGVPNSQVASSTDKNVTATPNGTIVAAYKIKSHFDIRRAYNPSTGEESNVIEENSSDRPWNERAFFRVDWSQNLVVSTNDSTAFSGSTKVTPVAYDVTDPSNEDAPHLEIDGGYLDVTNKFTVEPAEIEFSWGTMKRCMITSFMTGTSTYDCNPQEAVVRTSFARVSPNEDFEPFEDDYAWQDVVGNTGGEGNGYESLLGVARTKWDPQYSFNDAQTQRLKSIHNVWQKSHLDTTCHDNTDEDGDGTADACSKAITGYKGKNGSQCDTVVGKCTIPVRDRTIKTIAYTLNKEAPDAFQDTVDKNGKVAEEGTFERIGHAWRQLLEVAIAYRRETECRRTGDGDRDTCHTEFFESDSSPNAKQMVVQGGWLTDAPKKLAVDQGMPMFYVCHNPVRAYDPESLCGKPGSTPRFGDIRRNWLVYWPYESRAHYGGIGWNPPDPVTGETFGASATIMGRSATYAAANERDIIQLAIGDLAMDDIVAGVPAQRYAKTLQSGASAPEAFRIGRTSSQIASRVGAVDMSALKSTLSVRPPTVASALEGASLDSIAKAKSTVAATQFTADIGSFATLTQRLQGTVSTLDELTSPLRGLEPAKLEALRAWWEEDMAARGACFLDANASSTGSLYLPSLAGYFREKYADLSPTERGQRIYDDLVKETIVGIGTHEVGHSLGLRHNFASSWDAPNFNPQYWQLRTNEGRATGACSEPRNADNADTCMGPRYLDPMTKDEQGLDAESRPGIDYFANTSTMEYQVERGGESVGLGTYDQHAMKVLYGRVIETFDDRVIPKKDQENFGLKNYTQLQERDLVINGRNVFTHYTTTGRLMKVFDAGRDCREATDEEKAISGWRVVHGKVCAPPPKDHGAFGDFESGPHPLASTLNLVKWRVKDGNTSRVRWNYRWGEQYGAGGYMHTTMMDAGADVYELTQNLTRSFDLRYPWTYFRRGNREWNDMYLPQSVAAQYFGRLRAYHWQIALDLARSSPSDLNSDDGLRPYVMSQADIFAFLQRAILMPEPGGYVASPLHTSPRGRSIFDLSTGTAAANFSIGVGDGRFIADDFENEKGGSWNYQQYVHHAGYETEKALAMMQLVDPRPTLFTVARENYLDGRDVMISFRNDLPDSVDRMLGGLLSEDWEAIAPYVTGDASGGLYGFEMTDKAFTRPQGAMLVFPNVGYKQELSMAIYGATFSRLSSDMTLVNKMRISALGDATPTIPGTREVRFTNPESGITYVASSYGTETIDGRSIDHGIGSRMLGHANDLLAQAYKVVTDASGAPVLDENGEPKLVLDESGKPITTGPDAILAFRRYMGLVDATRQIGRALDGPLAQ</sequence>
<dbReference type="RefSeq" id="WP_169927522.1">
    <property type="nucleotide sequence ID" value="NZ_CP012333.1"/>
</dbReference>
<dbReference type="Pfam" id="PF16313">
    <property type="entry name" value="DUF4953"/>
    <property type="match status" value="1"/>
</dbReference>
<feature type="chain" id="PRO_5005466191" description="EcxA zinc-binding domain-containing protein" evidence="2">
    <location>
        <begin position="26"/>
        <end position="1430"/>
    </location>
</feature>
<dbReference type="InterPro" id="IPR032534">
    <property type="entry name" value="EcxA_zinc-bd"/>
</dbReference>
<evidence type="ECO:0000313" key="4">
    <source>
        <dbReference type="EMBL" id="AKU96366.1"/>
    </source>
</evidence>
<protein>
    <recommendedName>
        <fullName evidence="3">EcxA zinc-binding domain-containing protein</fullName>
    </recommendedName>
</protein>
<keyword evidence="2" id="KW-0732">Signal</keyword>
<keyword evidence="5" id="KW-1185">Reference proteome</keyword>
<dbReference type="EMBL" id="CP012333">
    <property type="protein sequence ID" value="AKU96366.1"/>
    <property type="molecule type" value="Genomic_DNA"/>
</dbReference>
<dbReference type="KEGG" id="llu:AKJ09_03030"/>
<evidence type="ECO:0000256" key="1">
    <source>
        <dbReference type="SAM" id="MobiDB-lite"/>
    </source>
</evidence>
<dbReference type="SUPFAM" id="SSF55486">
    <property type="entry name" value="Metalloproteases ('zincins'), catalytic domain"/>
    <property type="match status" value="1"/>
</dbReference>
<reference evidence="4 5" key="1">
    <citation type="submission" date="2015-08" db="EMBL/GenBank/DDBJ databases">
        <authorList>
            <person name="Babu N.S."/>
            <person name="Beckwith C.J."/>
            <person name="Beseler K.G."/>
            <person name="Brison A."/>
            <person name="Carone J.V."/>
            <person name="Caskin T.P."/>
            <person name="Diamond M."/>
            <person name="Durham M.E."/>
            <person name="Foxe J.M."/>
            <person name="Go M."/>
            <person name="Henderson B.A."/>
            <person name="Jones I.B."/>
            <person name="McGettigan J.A."/>
            <person name="Micheletti S.J."/>
            <person name="Nasrallah M.E."/>
            <person name="Ortiz D."/>
            <person name="Piller C.R."/>
            <person name="Privatt S.R."/>
            <person name="Schneider S.L."/>
            <person name="Sharp S."/>
            <person name="Smith T.C."/>
            <person name="Stanton J.D."/>
            <person name="Ullery H.E."/>
            <person name="Wilson R.J."/>
            <person name="Serrano M.G."/>
            <person name="Buck G."/>
            <person name="Lee V."/>
            <person name="Wang Y."/>
            <person name="Carvalho R."/>
            <person name="Voegtly L."/>
            <person name="Shi R."/>
            <person name="Duckworth R."/>
            <person name="Johnson A."/>
            <person name="Loviza R."/>
            <person name="Walstead R."/>
            <person name="Shah Z."/>
            <person name="Kiflezghi M."/>
            <person name="Wade K."/>
            <person name="Ball S.L."/>
            <person name="Bradley K.W."/>
            <person name="Asai D.J."/>
            <person name="Bowman C.A."/>
            <person name="Russell D.A."/>
            <person name="Pope W.H."/>
            <person name="Jacobs-Sera D."/>
            <person name="Hendrix R.W."/>
            <person name="Hatfull G.F."/>
        </authorList>
    </citation>
    <scope>NUCLEOTIDE SEQUENCE [LARGE SCALE GENOMIC DNA]</scope>
    <source>
        <strain evidence="4 5">DSM 27648</strain>
    </source>
</reference>
<dbReference type="Proteomes" id="UP000064967">
    <property type="component" value="Chromosome"/>
</dbReference>
<feature type="region of interest" description="Disordered" evidence="1">
    <location>
        <begin position="101"/>
        <end position="125"/>
    </location>
</feature>
<accession>A0A0K1PSM3</accession>
<evidence type="ECO:0000313" key="5">
    <source>
        <dbReference type="Proteomes" id="UP000064967"/>
    </source>
</evidence>
<name>A0A0K1PSM3_9BACT</name>
<gene>
    <name evidence="4" type="ORF">AKJ09_03030</name>
</gene>
<feature type="compositionally biased region" description="Polar residues" evidence="1">
    <location>
        <begin position="111"/>
        <end position="125"/>
    </location>
</feature>
<organism evidence="4 5">
    <name type="scientific">Labilithrix luteola</name>
    <dbReference type="NCBI Taxonomy" id="1391654"/>
    <lineage>
        <taxon>Bacteria</taxon>
        <taxon>Pseudomonadati</taxon>
        <taxon>Myxococcota</taxon>
        <taxon>Polyangia</taxon>
        <taxon>Polyangiales</taxon>
        <taxon>Labilitrichaceae</taxon>
        <taxon>Labilithrix</taxon>
    </lineage>
</organism>
<evidence type="ECO:0000256" key="2">
    <source>
        <dbReference type="SAM" id="SignalP"/>
    </source>
</evidence>